<dbReference type="NCBIfam" id="TIGR02893">
    <property type="entry name" value="spore_yabQ"/>
    <property type="match status" value="1"/>
</dbReference>
<evidence type="ECO:0008006" key="3">
    <source>
        <dbReference type="Google" id="ProtNLM"/>
    </source>
</evidence>
<dbReference type="Pfam" id="PF09578">
    <property type="entry name" value="Spore_YabQ"/>
    <property type="match status" value="1"/>
</dbReference>
<dbReference type="AlphaFoldDB" id="A0A645I0H7"/>
<comment type="caution">
    <text evidence="2">The sequence shown here is derived from an EMBL/GenBank/DDBJ whole genome shotgun (WGS) entry which is preliminary data.</text>
</comment>
<gene>
    <name evidence="2" type="ORF">SDC9_192342</name>
</gene>
<name>A0A645I0H7_9ZZZZ</name>
<protein>
    <recommendedName>
        <fullName evidence="3">Spore cortex biosynthesis protein YabQ</fullName>
    </recommendedName>
</protein>
<evidence type="ECO:0000256" key="1">
    <source>
        <dbReference type="SAM" id="Phobius"/>
    </source>
</evidence>
<dbReference type="EMBL" id="VSSQ01104174">
    <property type="protein sequence ID" value="MPN44777.1"/>
    <property type="molecule type" value="Genomic_DNA"/>
</dbReference>
<dbReference type="InterPro" id="IPR019074">
    <property type="entry name" value="YabQ"/>
</dbReference>
<proteinExistence type="predicted"/>
<reference evidence="2" key="1">
    <citation type="submission" date="2019-08" db="EMBL/GenBank/DDBJ databases">
        <authorList>
            <person name="Kucharzyk K."/>
            <person name="Murdoch R.W."/>
            <person name="Higgins S."/>
            <person name="Loffler F."/>
        </authorList>
    </citation>
    <scope>NUCLEOTIDE SEQUENCE</scope>
</reference>
<organism evidence="2">
    <name type="scientific">bioreactor metagenome</name>
    <dbReference type="NCBI Taxonomy" id="1076179"/>
    <lineage>
        <taxon>unclassified sequences</taxon>
        <taxon>metagenomes</taxon>
        <taxon>ecological metagenomes</taxon>
    </lineage>
</organism>
<keyword evidence="1" id="KW-0812">Transmembrane</keyword>
<sequence>MTAFLQMLYVGALIGLFYDITQYALIAVFKNNIIWDLVFWTAATAAILSAMFRATDLSVRLYLICGIIVGWALYYLTISPLFRKIFDLLAEKISKRAAKSLTAARADYNRFLVKNKRTIGKINLTVKKLFAIPLSVKKRYNTYIKYFSRFKGSENGKQRKKKKEN</sequence>
<evidence type="ECO:0000313" key="2">
    <source>
        <dbReference type="EMBL" id="MPN44777.1"/>
    </source>
</evidence>
<feature type="transmembrane region" description="Helical" evidence="1">
    <location>
        <begin position="61"/>
        <end position="82"/>
    </location>
</feature>
<keyword evidence="1" id="KW-0472">Membrane</keyword>
<feature type="transmembrane region" description="Helical" evidence="1">
    <location>
        <begin position="6"/>
        <end position="26"/>
    </location>
</feature>
<accession>A0A645I0H7</accession>
<feature type="transmembrane region" description="Helical" evidence="1">
    <location>
        <begin position="33"/>
        <end position="55"/>
    </location>
</feature>
<keyword evidence="1" id="KW-1133">Transmembrane helix</keyword>